<accession>A0A9P3G6I3</accession>
<gene>
    <name evidence="1" type="ORF">PsYK624_048130</name>
</gene>
<dbReference type="Proteomes" id="UP000703269">
    <property type="component" value="Unassembled WGS sequence"/>
</dbReference>
<reference evidence="1 2" key="1">
    <citation type="submission" date="2021-08" db="EMBL/GenBank/DDBJ databases">
        <title>Draft Genome Sequence of Phanerochaete sordida strain YK-624.</title>
        <authorList>
            <person name="Mori T."/>
            <person name="Dohra H."/>
            <person name="Suzuki T."/>
            <person name="Kawagishi H."/>
            <person name="Hirai H."/>
        </authorList>
    </citation>
    <scope>NUCLEOTIDE SEQUENCE [LARGE SCALE GENOMIC DNA]</scope>
    <source>
        <strain evidence="1 2">YK-624</strain>
    </source>
</reference>
<organism evidence="1 2">
    <name type="scientific">Phanerochaete sordida</name>
    <dbReference type="NCBI Taxonomy" id="48140"/>
    <lineage>
        <taxon>Eukaryota</taxon>
        <taxon>Fungi</taxon>
        <taxon>Dikarya</taxon>
        <taxon>Basidiomycota</taxon>
        <taxon>Agaricomycotina</taxon>
        <taxon>Agaricomycetes</taxon>
        <taxon>Polyporales</taxon>
        <taxon>Phanerochaetaceae</taxon>
        <taxon>Phanerochaete</taxon>
    </lineage>
</organism>
<dbReference type="EMBL" id="BPQB01000010">
    <property type="protein sequence ID" value="GJE88730.1"/>
    <property type="molecule type" value="Genomic_DNA"/>
</dbReference>
<comment type="caution">
    <text evidence="1">The sequence shown here is derived from an EMBL/GenBank/DDBJ whole genome shotgun (WGS) entry which is preliminary data.</text>
</comment>
<evidence type="ECO:0000313" key="2">
    <source>
        <dbReference type="Proteomes" id="UP000703269"/>
    </source>
</evidence>
<sequence length="554" mass="62051">MGSSDADTSDTSSEACYLPPELVFNIVQLFEATARRDEAYLSDHSTRHGLSACASACREWCTRFQPLLFQRLRISTLADVETLAALVRIHPALGQWVDTLVLVEDQDPHAHMLILLLTSRLPSLTSLTIQVVGEARQRVAPFQYPPILASISGFQGVKNLTLERCRFSSFKSLSRVVSAFPKLISLACRGVTWDVSPLTSPDGLVIPTGIYTASDTLANIEIEDCSQYGLFLLLLCATSSWSSKSKRGLFTRIEGPVVGRLVHIFAASGVNSMVCYRRLYTDSGYLDVSLADRVLFMQYEFPREKPCTNSVDRILLSVNTYEPATQPHPTFMNPKEITSLLRQFQGLNRVEYRNEYIHLRPRDMSLFHNLSAALPGAHVVFQGLDDVTDRPYHLDNRRKVQPEFHCAVDVQPFGVAGLVVPQRVCDGYFRTSRRTVNSSIVFPGGIRLHHALDGRYDHSPGYASHPAAVEDHYELGMKSALRLLWPGYPPWFYLFYAHDPDQPVVRSPSRLGTIARRVAWAIIKFVEVRMNIGLSLLHNANDPTSVQGNEESPD</sequence>
<proteinExistence type="predicted"/>
<evidence type="ECO:0008006" key="3">
    <source>
        <dbReference type="Google" id="ProtNLM"/>
    </source>
</evidence>
<name>A0A9P3G6I3_9APHY</name>
<keyword evidence="2" id="KW-1185">Reference proteome</keyword>
<protein>
    <recommendedName>
        <fullName evidence="3">F-box domain-containing protein</fullName>
    </recommendedName>
</protein>
<dbReference type="AlphaFoldDB" id="A0A9P3G6I3"/>
<evidence type="ECO:0000313" key="1">
    <source>
        <dbReference type="EMBL" id="GJE88730.1"/>
    </source>
</evidence>